<dbReference type="PANTHER" id="PTHR12697">
    <property type="entry name" value="PBS LYASE HEAT-LIKE PROTEIN"/>
    <property type="match status" value="1"/>
</dbReference>
<dbReference type="KEGG" id="mfo:Metfor_1678"/>
<dbReference type="STRING" id="593750.Metfor_1678"/>
<dbReference type="GO" id="GO:0016491">
    <property type="term" value="F:oxidoreductase activity"/>
    <property type="evidence" value="ECO:0007669"/>
    <property type="project" value="TreeGrafter"/>
</dbReference>
<sequence>MNDDARTILLSLVSRYGTSIASDPLRCEALLRDTCPRCRREIFVLVNAVRQQIPADLLSPRHSLTPELFRSFLKKRLQDELAFSDEAATWAVETWATALGINTIKNSAKSGLSHGVGDRKQGVTFPEDKKSETDPEQRAEWAASLDSKDSTVRLAAIQAMARDPDNETLHLLVTALENPSWNIREAAFDALIDAGGRGVPHLIDALGDSHERVVTTAALALGALQAQEATEPLIALLEQGRIRIPAAIWALGEIRDSRAITPLTKFLNNRDPQIVAEAEAALKKFA</sequence>
<dbReference type="RefSeq" id="WP_015285668.1">
    <property type="nucleotide sequence ID" value="NC_019943.1"/>
</dbReference>
<gene>
    <name evidence="2" type="ordered locus">Metfor_1678</name>
</gene>
<reference evidence="3" key="1">
    <citation type="submission" date="2011-12" db="EMBL/GenBank/DDBJ databases">
        <title>Complete sequence of Methanoregula formicicum SMSP.</title>
        <authorList>
            <person name="Lucas S."/>
            <person name="Han J."/>
            <person name="Lapidus A."/>
            <person name="Cheng J.-F."/>
            <person name="Goodwin L."/>
            <person name="Pitluck S."/>
            <person name="Peters L."/>
            <person name="Ovchinnikova G."/>
            <person name="Teshima H."/>
            <person name="Detter J.C."/>
            <person name="Han C."/>
            <person name="Tapia R."/>
            <person name="Land M."/>
            <person name="Hauser L."/>
            <person name="Kyrpides N."/>
            <person name="Ivanova N."/>
            <person name="Pagani I."/>
            <person name="Imachi H."/>
            <person name="Tamaki H."/>
            <person name="Sekiguchi Y."/>
            <person name="Kamagata Y."/>
            <person name="Cadillo-Quiroz H."/>
            <person name="Zinder S."/>
            <person name="Liu W.-T."/>
            <person name="Woyke T."/>
        </authorList>
    </citation>
    <scope>NUCLEOTIDE SEQUENCE [LARGE SCALE GENOMIC DNA]</scope>
    <source>
        <strain evidence="3">DSM 22288 / NBRC 105244 / SMSP</strain>
    </source>
</reference>
<evidence type="ECO:0000313" key="3">
    <source>
        <dbReference type="Proteomes" id="UP000010824"/>
    </source>
</evidence>
<dbReference type="SUPFAM" id="SSF48371">
    <property type="entry name" value="ARM repeat"/>
    <property type="match status" value="1"/>
</dbReference>
<dbReference type="PANTHER" id="PTHR12697:SF5">
    <property type="entry name" value="DEOXYHYPUSINE HYDROXYLASE"/>
    <property type="match status" value="1"/>
</dbReference>
<feature type="region of interest" description="Disordered" evidence="1">
    <location>
        <begin position="110"/>
        <end position="142"/>
    </location>
</feature>
<accession>L0HFD7</accession>
<keyword evidence="3" id="KW-1185">Reference proteome</keyword>
<dbReference type="eggNOG" id="arCOG02966">
    <property type="taxonomic scope" value="Archaea"/>
</dbReference>
<protein>
    <submittedName>
        <fullName evidence="2">HEAT-like repeat protein</fullName>
    </submittedName>
</protein>
<proteinExistence type="predicted"/>
<feature type="compositionally biased region" description="Basic and acidic residues" evidence="1">
    <location>
        <begin position="116"/>
        <end position="139"/>
    </location>
</feature>
<dbReference type="Pfam" id="PF03130">
    <property type="entry name" value="HEAT_PBS"/>
    <property type="match status" value="1"/>
</dbReference>
<dbReference type="Gene3D" id="1.25.10.10">
    <property type="entry name" value="Leucine-rich Repeat Variant"/>
    <property type="match status" value="1"/>
</dbReference>
<dbReference type="GeneID" id="25397810"/>
<dbReference type="OrthoDB" id="142930at2157"/>
<dbReference type="EMBL" id="CP003167">
    <property type="protein sequence ID" value="AGB02705.1"/>
    <property type="molecule type" value="Genomic_DNA"/>
</dbReference>
<organism evidence="2 3">
    <name type="scientific">Methanoregula formicica (strain DSM 22288 / NBRC 105244 / SMSP)</name>
    <dbReference type="NCBI Taxonomy" id="593750"/>
    <lineage>
        <taxon>Archaea</taxon>
        <taxon>Methanobacteriati</taxon>
        <taxon>Methanobacteriota</taxon>
        <taxon>Stenosarchaea group</taxon>
        <taxon>Methanomicrobia</taxon>
        <taxon>Methanomicrobiales</taxon>
        <taxon>Methanoregulaceae</taxon>
        <taxon>Methanoregula</taxon>
    </lineage>
</organism>
<dbReference type="AlphaFoldDB" id="L0HFD7"/>
<dbReference type="HOGENOM" id="CLU_999686_0_0_2"/>
<evidence type="ECO:0000313" key="2">
    <source>
        <dbReference type="EMBL" id="AGB02705.1"/>
    </source>
</evidence>
<dbReference type="InParanoid" id="L0HFD7"/>
<dbReference type="InterPro" id="IPR011989">
    <property type="entry name" value="ARM-like"/>
</dbReference>
<evidence type="ECO:0000256" key="1">
    <source>
        <dbReference type="SAM" id="MobiDB-lite"/>
    </source>
</evidence>
<dbReference type="Pfam" id="PF13646">
    <property type="entry name" value="HEAT_2"/>
    <property type="match status" value="1"/>
</dbReference>
<dbReference type="InterPro" id="IPR004155">
    <property type="entry name" value="PBS_lyase_HEAT"/>
</dbReference>
<dbReference type="Proteomes" id="UP000010824">
    <property type="component" value="Chromosome"/>
</dbReference>
<name>L0HFD7_METFS</name>
<dbReference type="InterPro" id="IPR016024">
    <property type="entry name" value="ARM-type_fold"/>
</dbReference>
<dbReference type="SMART" id="SM00567">
    <property type="entry name" value="EZ_HEAT"/>
    <property type="match status" value="4"/>
</dbReference>
<reference evidence="2 3" key="2">
    <citation type="journal article" date="2014" name="Genome Announc.">
        <title>Complete Genome Sequence of Methanoregula formicica SMSPT, a Mesophilic Hydrogenotrophic Methanogen Isolated from a Methanogenic Upflow Anaerobic Sludge Blanket Reactor.</title>
        <authorList>
            <person name="Yamamoto K."/>
            <person name="Tamaki H."/>
            <person name="Cadillo-Quiroz H."/>
            <person name="Imachi H."/>
            <person name="Kyrpides N."/>
            <person name="Woyke T."/>
            <person name="Goodwin L."/>
            <person name="Zinder S.H."/>
            <person name="Kamagata Y."/>
            <person name="Liu W.T."/>
        </authorList>
    </citation>
    <scope>NUCLEOTIDE SEQUENCE [LARGE SCALE GENOMIC DNA]</scope>
    <source>
        <strain evidence="3">DSM 22288 / NBRC 105244 / SMSP</strain>
    </source>
</reference>